<reference evidence="1" key="1">
    <citation type="submission" date="2020-11" db="EMBL/GenBank/DDBJ databases">
        <authorList>
            <person name="Tran Van P."/>
        </authorList>
    </citation>
    <scope>NUCLEOTIDE SEQUENCE</scope>
</reference>
<dbReference type="EMBL" id="OA566418">
    <property type="protein sequence ID" value="CAD7198866.1"/>
    <property type="molecule type" value="Genomic_DNA"/>
</dbReference>
<sequence length="161" mass="18368">MLNLTLQFIASSPSKQSCLLSSLSSYDSPVKSLFNCHLIVLNDMAVPFNIEDDIQEDYRLIQEFIICIQRLMENIILGQRRNRRVDPTVQNPVELNTTSALANYATEAGEQVEKLLRWLALMATDPNVPDSIPGASKVSVKQRVWKRRQIRLVRTNVKLLE</sequence>
<gene>
    <name evidence="1" type="ORF">TDIB3V08_LOCUS5140</name>
</gene>
<dbReference type="AlphaFoldDB" id="A0A7R8VHT0"/>
<accession>A0A7R8VHT0</accession>
<proteinExistence type="predicted"/>
<organism evidence="1">
    <name type="scientific">Timema douglasi</name>
    <name type="common">Walking stick</name>
    <dbReference type="NCBI Taxonomy" id="61478"/>
    <lineage>
        <taxon>Eukaryota</taxon>
        <taxon>Metazoa</taxon>
        <taxon>Ecdysozoa</taxon>
        <taxon>Arthropoda</taxon>
        <taxon>Hexapoda</taxon>
        <taxon>Insecta</taxon>
        <taxon>Pterygota</taxon>
        <taxon>Neoptera</taxon>
        <taxon>Polyneoptera</taxon>
        <taxon>Phasmatodea</taxon>
        <taxon>Timematodea</taxon>
        <taxon>Timematoidea</taxon>
        <taxon>Timematidae</taxon>
        <taxon>Timema</taxon>
    </lineage>
</organism>
<protein>
    <submittedName>
        <fullName evidence="1">Uncharacterized protein</fullName>
    </submittedName>
</protein>
<evidence type="ECO:0000313" key="1">
    <source>
        <dbReference type="EMBL" id="CAD7198866.1"/>
    </source>
</evidence>
<name>A0A7R8VHT0_TIMDO</name>